<organism evidence="2 3">
    <name type="scientific">Orbilia brochopaga</name>
    <dbReference type="NCBI Taxonomy" id="3140254"/>
    <lineage>
        <taxon>Eukaryota</taxon>
        <taxon>Fungi</taxon>
        <taxon>Dikarya</taxon>
        <taxon>Ascomycota</taxon>
        <taxon>Pezizomycotina</taxon>
        <taxon>Orbiliomycetes</taxon>
        <taxon>Orbiliales</taxon>
        <taxon>Orbiliaceae</taxon>
        <taxon>Orbilia</taxon>
    </lineage>
</organism>
<name>A0AAV9TXC3_9PEZI</name>
<evidence type="ECO:0000313" key="3">
    <source>
        <dbReference type="Proteomes" id="UP001375240"/>
    </source>
</evidence>
<feature type="region of interest" description="Disordered" evidence="1">
    <location>
        <begin position="63"/>
        <end position="110"/>
    </location>
</feature>
<feature type="region of interest" description="Disordered" evidence="1">
    <location>
        <begin position="183"/>
        <end position="238"/>
    </location>
</feature>
<sequence length="238" mass="26380">MGLGCGLHLFFWKRRRPVDRNGVPPEILAEHIRDYDRAIRYRYSDIDTHMHFEDLVLNMMAEKETTSDSPVPHLVRSPSREKRRLSAMTTRSVSHSRRDSNSPPPAYAAVNTTPRVNEVPTGAYGSTMIPPPHKFQPQIAPPREEKPPTVGIQFVKPAPPSPSPPLVPMFVPMQVSPLSPSHPIIGGKNANPFQPPPGFQAGTAPAPPPPRRASRRSRSYSVISAIQGHTIDEVDSEM</sequence>
<gene>
    <name evidence="2" type="ORF">TWF696_003483</name>
</gene>
<comment type="caution">
    <text evidence="2">The sequence shown here is derived from an EMBL/GenBank/DDBJ whole genome shotgun (WGS) entry which is preliminary data.</text>
</comment>
<reference evidence="2 3" key="1">
    <citation type="submission" date="2019-10" db="EMBL/GenBank/DDBJ databases">
        <authorList>
            <person name="Palmer J.M."/>
        </authorList>
    </citation>
    <scope>NUCLEOTIDE SEQUENCE [LARGE SCALE GENOMIC DNA]</scope>
    <source>
        <strain evidence="2 3">TWF696</strain>
    </source>
</reference>
<keyword evidence="3" id="KW-1185">Reference proteome</keyword>
<dbReference type="AlphaFoldDB" id="A0AAV9TXC3"/>
<evidence type="ECO:0000256" key="1">
    <source>
        <dbReference type="SAM" id="MobiDB-lite"/>
    </source>
</evidence>
<proteinExistence type="predicted"/>
<accession>A0AAV9TXC3</accession>
<protein>
    <submittedName>
        <fullName evidence="2">Uncharacterized protein</fullName>
    </submittedName>
</protein>
<dbReference type="Proteomes" id="UP001375240">
    <property type="component" value="Unassembled WGS sequence"/>
</dbReference>
<evidence type="ECO:0000313" key="2">
    <source>
        <dbReference type="EMBL" id="KAK6330387.1"/>
    </source>
</evidence>
<dbReference type="EMBL" id="JAVHNQ010000018">
    <property type="protein sequence ID" value="KAK6330387.1"/>
    <property type="molecule type" value="Genomic_DNA"/>
</dbReference>